<dbReference type="EMBL" id="CAJVQA010020096">
    <property type="protein sequence ID" value="CAG8761965.1"/>
    <property type="molecule type" value="Genomic_DNA"/>
</dbReference>
<proteinExistence type="predicted"/>
<keyword evidence="3" id="KW-1185">Reference proteome</keyword>
<name>A0A9N9J4H1_9GLOM</name>
<feature type="compositionally biased region" description="Polar residues" evidence="1">
    <location>
        <begin position="94"/>
        <end position="106"/>
    </location>
</feature>
<dbReference type="AlphaFoldDB" id="A0A9N9J4H1"/>
<evidence type="ECO:0000313" key="2">
    <source>
        <dbReference type="EMBL" id="CAG8761965.1"/>
    </source>
</evidence>
<sequence length="173" mass="19551">MSPKNAGPCSVQDCDTTTGHFRKFTPVAYEKAQKRGTYTSYAYLTIGQQLCYRHHMIIVKPDHNKKLEAPSEVLTEKLAKEHPKQIREYFSTQVKKNNTEEASTGDNEAAEEVEPSQTQNIHIAFLNAIDRVSACGYSFCELVSRNSTNNYFYSTTKVKTNILPSHLELVAAR</sequence>
<feature type="non-terminal residue" evidence="2">
    <location>
        <position position="173"/>
    </location>
</feature>
<organism evidence="2 3">
    <name type="scientific">Cetraspora pellucida</name>
    <dbReference type="NCBI Taxonomy" id="1433469"/>
    <lineage>
        <taxon>Eukaryota</taxon>
        <taxon>Fungi</taxon>
        <taxon>Fungi incertae sedis</taxon>
        <taxon>Mucoromycota</taxon>
        <taxon>Glomeromycotina</taxon>
        <taxon>Glomeromycetes</taxon>
        <taxon>Diversisporales</taxon>
        <taxon>Gigasporaceae</taxon>
        <taxon>Cetraspora</taxon>
    </lineage>
</organism>
<protein>
    <submittedName>
        <fullName evidence="2">5080_t:CDS:1</fullName>
    </submittedName>
</protein>
<evidence type="ECO:0000256" key="1">
    <source>
        <dbReference type="SAM" id="MobiDB-lite"/>
    </source>
</evidence>
<gene>
    <name evidence="2" type="ORF">CPELLU_LOCUS15362</name>
</gene>
<accession>A0A9N9J4H1</accession>
<evidence type="ECO:0000313" key="3">
    <source>
        <dbReference type="Proteomes" id="UP000789759"/>
    </source>
</evidence>
<reference evidence="2" key="1">
    <citation type="submission" date="2021-06" db="EMBL/GenBank/DDBJ databases">
        <authorList>
            <person name="Kallberg Y."/>
            <person name="Tangrot J."/>
            <person name="Rosling A."/>
        </authorList>
    </citation>
    <scope>NUCLEOTIDE SEQUENCE</scope>
    <source>
        <strain evidence="2">FL966</strain>
    </source>
</reference>
<feature type="region of interest" description="Disordered" evidence="1">
    <location>
        <begin position="94"/>
        <end position="114"/>
    </location>
</feature>
<dbReference type="Proteomes" id="UP000789759">
    <property type="component" value="Unassembled WGS sequence"/>
</dbReference>
<comment type="caution">
    <text evidence="2">The sequence shown here is derived from an EMBL/GenBank/DDBJ whole genome shotgun (WGS) entry which is preliminary data.</text>
</comment>